<reference evidence="6" key="1">
    <citation type="submission" date="2017-01" db="EMBL/GenBank/DDBJ databases">
        <title>Comparative genomics of anhydrobiosis in the tardigrade Hypsibius dujardini.</title>
        <authorList>
            <person name="Yoshida Y."/>
            <person name="Koutsovoulos G."/>
            <person name="Laetsch D."/>
            <person name="Stevens L."/>
            <person name="Kumar S."/>
            <person name="Horikawa D."/>
            <person name="Ishino K."/>
            <person name="Komine S."/>
            <person name="Tomita M."/>
            <person name="Blaxter M."/>
            <person name="Arakawa K."/>
        </authorList>
    </citation>
    <scope>NUCLEOTIDE SEQUENCE [LARGE SCALE GENOMIC DNA]</scope>
    <source>
        <strain evidence="6">Z151</strain>
    </source>
</reference>
<dbReference type="AlphaFoldDB" id="A0A1W0WRF6"/>
<evidence type="ECO:0000313" key="6">
    <source>
        <dbReference type="Proteomes" id="UP000192578"/>
    </source>
</evidence>
<dbReference type="Gene3D" id="3.30.70.330">
    <property type="match status" value="2"/>
</dbReference>
<dbReference type="InterPro" id="IPR035979">
    <property type="entry name" value="RBD_domain_sf"/>
</dbReference>
<dbReference type="OrthoDB" id="3800936at2759"/>
<keyword evidence="6" id="KW-1185">Reference proteome</keyword>
<dbReference type="EMBL" id="MTYJ01000056">
    <property type="protein sequence ID" value="OQV17780.1"/>
    <property type="molecule type" value="Genomic_DNA"/>
</dbReference>
<feature type="compositionally biased region" description="Polar residues" evidence="3">
    <location>
        <begin position="520"/>
        <end position="549"/>
    </location>
</feature>
<sequence length="570" mass="62778">MASEGVVVVLNASEEPNSNSNEKPLGEMTLPERQEHCRKFAELNGYSLTIGPNVRKYGGPPPDGSERPRGAEIFLGRLPPTVFEDELVPLLETYGKIWEMRILLAEKTELGRGFAFATFYEAKVAQTVVRQLTNKPLPGHPGINFSISLSKPHSLVMIKNLPKNKTRAAITRDFEGFFEGMLGVNIWGVEGRPPVLWASLEFGSERAAAGALGQLLAGEIQPYYFKLDAYYSTCDHNENSHIVVLHVRNLPENATEEGLHAFFAHYPAFERARIINKFAFIHFRDHVSAERALQEQYGAPYMGRPLEMAWARTKTFVPQPPPPLPVSKRSEERLYAFAPSSGGGPQRGGANRPPGGRDHPYDGPPRDQRRSGPPSRGAHRGRSPPGRRNYSPPPPSYYDQRQADYRPPQSYDRPSRPFDGPSGNGNGYGGFQLNYPVRDDRPRLDSGHGYNQTPQHIDRGYDAARGPPPASDHYNRGNPQVPGPNYVNQWQQPAVTGSYNYYNQQPQQADHSGPAVSGAYNDSQTAPASVASFNYGQQAPQPAGQSNGGQRPAAGSGKPAFAAQQNGWEG</sequence>
<organism evidence="5 6">
    <name type="scientific">Hypsibius exemplaris</name>
    <name type="common">Freshwater tardigrade</name>
    <dbReference type="NCBI Taxonomy" id="2072580"/>
    <lineage>
        <taxon>Eukaryota</taxon>
        <taxon>Metazoa</taxon>
        <taxon>Ecdysozoa</taxon>
        <taxon>Tardigrada</taxon>
        <taxon>Eutardigrada</taxon>
        <taxon>Parachela</taxon>
        <taxon>Hypsibioidea</taxon>
        <taxon>Hypsibiidae</taxon>
        <taxon>Hypsibius</taxon>
    </lineage>
</organism>
<keyword evidence="1 2" id="KW-0694">RNA-binding</keyword>
<dbReference type="SMART" id="SM00360">
    <property type="entry name" value="RRM"/>
    <property type="match status" value="2"/>
</dbReference>
<dbReference type="SUPFAM" id="SSF54928">
    <property type="entry name" value="RNA-binding domain, RBD"/>
    <property type="match status" value="2"/>
</dbReference>
<evidence type="ECO:0000256" key="1">
    <source>
        <dbReference type="ARBA" id="ARBA00022884"/>
    </source>
</evidence>
<evidence type="ECO:0000259" key="4">
    <source>
        <dbReference type="PROSITE" id="PS50102"/>
    </source>
</evidence>
<gene>
    <name evidence="5" type="ORF">BV898_08078</name>
</gene>
<evidence type="ECO:0000256" key="2">
    <source>
        <dbReference type="PROSITE-ProRule" id="PRU00176"/>
    </source>
</evidence>
<name>A0A1W0WRF6_HYPEX</name>
<dbReference type="PROSITE" id="PS50102">
    <property type="entry name" value="RRM"/>
    <property type="match status" value="2"/>
</dbReference>
<dbReference type="GO" id="GO:1990904">
    <property type="term" value="C:ribonucleoprotein complex"/>
    <property type="evidence" value="ECO:0007669"/>
    <property type="project" value="UniProtKB-KW"/>
</dbReference>
<keyword evidence="5" id="KW-0687">Ribonucleoprotein</keyword>
<proteinExistence type="predicted"/>
<evidence type="ECO:0000313" key="5">
    <source>
        <dbReference type="EMBL" id="OQV17780.1"/>
    </source>
</evidence>
<feature type="region of interest" description="Disordered" evidence="3">
    <location>
        <begin position="337"/>
        <end position="570"/>
    </location>
</feature>
<dbReference type="Proteomes" id="UP000192578">
    <property type="component" value="Unassembled WGS sequence"/>
</dbReference>
<dbReference type="PANTHER" id="PTHR21245">
    <property type="entry name" value="HETEROGENEOUS NUCLEAR RIBONUCLEOPROTEIN"/>
    <property type="match status" value="1"/>
</dbReference>
<dbReference type="Pfam" id="PF00076">
    <property type="entry name" value="RRM_1"/>
    <property type="match status" value="2"/>
</dbReference>
<dbReference type="GO" id="GO:0003723">
    <property type="term" value="F:RNA binding"/>
    <property type="evidence" value="ECO:0007669"/>
    <property type="project" value="UniProtKB-UniRule"/>
</dbReference>
<evidence type="ECO:0000256" key="3">
    <source>
        <dbReference type="SAM" id="MobiDB-lite"/>
    </source>
</evidence>
<protein>
    <submittedName>
        <fullName evidence="5">Heterogeneous nuclear ribonucleoprotein Q</fullName>
    </submittedName>
</protein>
<feature type="compositionally biased region" description="Basic and acidic residues" evidence="3">
    <location>
        <begin position="355"/>
        <end position="370"/>
    </location>
</feature>
<dbReference type="InterPro" id="IPR000504">
    <property type="entry name" value="RRM_dom"/>
</dbReference>
<comment type="caution">
    <text evidence="5">The sequence shown here is derived from an EMBL/GenBank/DDBJ whole genome shotgun (WGS) entry which is preliminary data.</text>
</comment>
<feature type="domain" description="RRM" evidence="4">
    <location>
        <begin position="243"/>
        <end position="313"/>
    </location>
</feature>
<feature type="domain" description="RRM" evidence="4">
    <location>
        <begin position="71"/>
        <end position="152"/>
    </location>
</feature>
<feature type="compositionally biased region" description="Basic and acidic residues" evidence="3">
    <location>
        <begin position="437"/>
        <end position="446"/>
    </location>
</feature>
<feature type="compositionally biased region" description="Polar residues" evidence="3">
    <location>
        <begin position="486"/>
        <end position="510"/>
    </location>
</feature>
<dbReference type="InterPro" id="IPR012677">
    <property type="entry name" value="Nucleotide-bd_a/b_plait_sf"/>
</dbReference>
<accession>A0A1W0WRF6</accession>